<sequence length="756" mass="87139">MSEGSLPPPPPNCKCSPPMPSQRLTVAKEGPNKGRQFYTCARRGCNFFQWAETSNHHDSSRNNSANNHNNINGNSNSTMMGNTSRSVTTKQSSSSSSVPTTTNLQIPTCRKHSNTPCRLLQVVKEGPNKGKLFWACGMSSQNERCNHFGWFEGNVELYKHLVPNYSTPPSASSSSLNSSFNNTKDNEVVEPIVMSATNQNNLWVAGLPIEIFREIFKSLELPDQFKLQCVCKEWKRMFTLAVSMHTDMDLNFGFLKEYSKSTPPYSWWCRIISMFLYSSRVIFCNMKITNELMRLIEFMPNLKTLVFNNCSTVMSNYQVDVSVHDPVEDYPDEYYENFDWHSYWHGGFAGNLTKEEIEAYKKTHKFKSTVTQMMFSKMDEDKDVIIPHGLKDIEDETLFHKQVGEEYKLFVTNVSSRIPGFKSKRKLEALKHIICVESRAGGMNFSWINKDRKVYYKCIDAKCERNIDSFFDKANTTCSETDIVPEKYWKFKQLLVQDRAISLIFFSLMNHRSSSFQIYNGINCDAKSVVDRVDLSVSKQVEIYKHFCLWKNIDPNIIPTNNIDLLKFAIAEGSLKLTQPLPQASHLPILKYQLDKIREYSRKMVSGDKDELTYLCKKHSIIGMCVDLLVFIHKHHLMTQEVIDSCLEHVQKIDEYWTHQSFIASDEDDNDANDSVGSLPSYGPVSPFPFSWTCLLKFGKFSSNSEQQQDDENIENNENSENSDTNEEMSENEEEPEEEQPPKRRIQPQRKKKKLH</sequence>
<gene>
    <name evidence="8" type="ORF">C9374_013894</name>
</gene>
<keyword evidence="9" id="KW-1185">Reference proteome</keyword>
<evidence type="ECO:0000256" key="1">
    <source>
        <dbReference type="ARBA" id="ARBA00022723"/>
    </source>
</evidence>
<evidence type="ECO:0000256" key="5">
    <source>
        <dbReference type="SAM" id="MobiDB-lite"/>
    </source>
</evidence>
<organism evidence="8 9">
    <name type="scientific">Naegleria lovaniensis</name>
    <name type="common">Amoeba</name>
    <dbReference type="NCBI Taxonomy" id="51637"/>
    <lineage>
        <taxon>Eukaryota</taxon>
        <taxon>Discoba</taxon>
        <taxon>Heterolobosea</taxon>
        <taxon>Tetramitia</taxon>
        <taxon>Eutetramitia</taxon>
        <taxon>Vahlkampfiidae</taxon>
        <taxon>Naegleria</taxon>
    </lineage>
</organism>
<dbReference type="InterPro" id="IPR036047">
    <property type="entry name" value="F-box-like_dom_sf"/>
</dbReference>
<dbReference type="InterPro" id="IPR032675">
    <property type="entry name" value="LRR_dom_sf"/>
</dbReference>
<dbReference type="AlphaFoldDB" id="A0AA88KPP0"/>
<dbReference type="CDD" id="cd09917">
    <property type="entry name" value="F-box_SF"/>
    <property type="match status" value="1"/>
</dbReference>
<dbReference type="Pfam" id="PF00646">
    <property type="entry name" value="F-box"/>
    <property type="match status" value="1"/>
</dbReference>
<feature type="compositionally biased region" description="Pro residues" evidence="5">
    <location>
        <begin position="1"/>
        <end position="20"/>
    </location>
</feature>
<dbReference type="InterPro" id="IPR010666">
    <property type="entry name" value="Znf_GRF"/>
</dbReference>
<feature type="region of interest" description="Disordered" evidence="5">
    <location>
        <begin position="1"/>
        <end position="23"/>
    </location>
</feature>
<feature type="domain" description="GRF-type" evidence="7">
    <location>
        <begin position="13"/>
        <end position="54"/>
    </location>
</feature>
<feature type="region of interest" description="Disordered" evidence="5">
    <location>
        <begin position="56"/>
        <end position="107"/>
    </location>
</feature>
<keyword evidence="1" id="KW-0479">Metal-binding</keyword>
<reference evidence="8 9" key="1">
    <citation type="journal article" date="2018" name="BMC Genomics">
        <title>The genome of Naegleria lovaniensis, the basis for a comparative approach to unravel pathogenicity factors of the human pathogenic amoeba N. fowleri.</title>
        <authorList>
            <person name="Liechti N."/>
            <person name="Schurch N."/>
            <person name="Bruggmann R."/>
            <person name="Wittwer M."/>
        </authorList>
    </citation>
    <scope>NUCLEOTIDE SEQUENCE [LARGE SCALE GENOMIC DNA]</scope>
    <source>
        <strain evidence="8 9">ATCC 30569</strain>
    </source>
</reference>
<dbReference type="GO" id="GO:0008270">
    <property type="term" value="F:zinc ion binding"/>
    <property type="evidence" value="ECO:0007669"/>
    <property type="project" value="UniProtKB-KW"/>
</dbReference>
<dbReference type="InterPro" id="IPR001810">
    <property type="entry name" value="F-box_dom"/>
</dbReference>
<evidence type="ECO:0000313" key="8">
    <source>
        <dbReference type="EMBL" id="KAG2389334.1"/>
    </source>
</evidence>
<feature type="domain" description="F-box" evidence="6">
    <location>
        <begin position="201"/>
        <end position="237"/>
    </location>
</feature>
<dbReference type="EMBL" id="PYSW02000007">
    <property type="protein sequence ID" value="KAG2389334.1"/>
    <property type="molecule type" value="Genomic_DNA"/>
</dbReference>
<feature type="compositionally biased region" description="Basic residues" evidence="5">
    <location>
        <begin position="743"/>
        <end position="756"/>
    </location>
</feature>
<name>A0AA88KPP0_NAELO</name>
<evidence type="ECO:0000256" key="3">
    <source>
        <dbReference type="ARBA" id="ARBA00022833"/>
    </source>
</evidence>
<evidence type="ECO:0000256" key="4">
    <source>
        <dbReference type="PROSITE-ProRule" id="PRU01343"/>
    </source>
</evidence>
<keyword evidence="3" id="KW-0862">Zinc</keyword>
<feature type="compositionally biased region" description="Low complexity" evidence="5">
    <location>
        <begin position="61"/>
        <end position="102"/>
    </location>
</feature>
<dbReference type="Gene3D" id="3.80.10.10">
    <property type="entry name" value="Ribonuclease Inhibitor"/>
    <property type="match status" value="1"/>
</dbReference>
<evidence type="ECO:0000259" key="7">
    <source>
        <dbReference type="PROSITE" id="PS51999"/>
    </source>
</evidence>
<comment type="caution">
    <text evidence="8">The sequence shown here is derived from an EMBL/GenBank/DDBJ whole genome shotgun (WGS) entry which is preliminary data.</text>
</comment>
<dbReference type="SMART" id="SM00256">
    <property type="entry name" value="FBOX"/>
    <property type="match status" value="1"/>
</dbReference>
<evidence type="ECO:0008006" key="10">
    <source>
        <dbReference type="Google" id="ProtNLM"/>
    </source>
</evidence>
<accession>A0AA88KPP0</accession>
<evidence type="ECO:0000256" key="2">
    <source>
        <dbReference type="ARBA" id="ARBA00022771"/>
    </source>
</evidence>
<feature type="domain" description="GRF-type" evidence="7">
    <location>
        <begin position="109"/>
        <end position="154"/>
    </location>
</feature>
<protein>
    <recommendedName>
        <fullName evidence="10">F-box domain-containing protein</fullName>
    </recommendedName>
</protein>
<evidence type="ECO:0000313" key="9">
    <source>
        <dbReference type="Proteomes" id="UP000816034"/>
    </source>
</evidence>
<feature type="compositionally biased region" description="Acidic residues" evidence="5">
    <location>
        <begin position="724"/>
        <end position="739"/>
    </location>
</feature>
<dbReference type="Pfam" id="PF06839">
    <property type="entry name" value="Zn_ribbon_GRF"/>
    <property type="match status" value="2"/>
</dbReference>
<keyword evidence="2 4" id="KW-0863">Zinc-finger</keyword>
<dbReference type="SUPFAM" id="SSF81383">
    <property type="entry name" value="F-box domain"/>
    <property type="match status" value="1"/>
</dbReference>
<dbReference type="PROSITE" id="PS50181">
    <property type="entry name" value="FBOX"/>
    <property type="match status" value="1"/>
</dbReference>
<evidence type="ECO:0000259" key="6">
    <source>
        <dbReference type="PROSITE" id="PS50181"/>
    </source>
</evidence>
<dbReference type="PROSITE" id="PS51999">
    <property type="entry name" value="ZF_GRF"/>
    <property type="match status" value="2"/>
</dbReference>
<proteinExistence type="predicted"/>
<dbReference type="Proteomes" id="UP000816034">
    <property type="component" value="Unassembled WGS sequence"/>
</dbReference>
<dbReference type="GeneID" id="68106347"/>
<dbReference type="RefSeq" id="XP_044553326.1">
    <property type="nucleotide sequence ID" value="XM_044689820.1"/>
</dbReference>
<feature type="region of interest" description="Disordered" evidence="5">
    <location>
        <begin position="703"/>
        <end position="756"/>
    </location>
</feature>